<keyword evidence="1" id="KW-1017">Isopeptide bond</keyword>
<dbReference type="InParanoid" id="K1Q1U9"/>
<evidence type="ECO:0000256" key="3">
    <source>
        <dbReference type="ARBA" id="ARBA00022843"/>
    </source>
</evidence>
<evidence type="ECO:0000259" key="5">
    <source>
        <dbReference type="Pfam" id="PF25561"/>
    </source>
</evidence>
<dbReference type="EMBL" id="JH819188">
    <property type="protein sequence ID" value="EKC22820.1"/>
    <property type="molecule type" value="Genomic_DNA"/>
</dbReference>
<dbReference type="InterPro" id="IPR052787">
    <property type="entry name" value="MAVS"/>
</dbReference>
<dbReference type="PANTHER" id="PTHR21446">
    <property type="entry name" value="DUF3504 DOMAIN-CONTAINING PROTEIN"/>
    <property type="match status" value="1"/>
</dbReference>
<dbReference type="InterPro" id="IPR057926">
    <property type="entry name" value="QRICH1_dom"/>
</dbReference>
<evidence type="ECO:0000256" key="1">
    <source>
        <dbReference type="ARBA" id="ARBA00022499"/>
    </source>
</evidence>
<keyword evidence="3" id="KW-0832">Ubl conjugation</keyword>
<reference evidence="6" key="1">
    <citation type="journal article" date="2012" name="Nature">
        <title>The oyster genome reveals stress adaptation and complexity of shell formation.</title>
        <authorList>
            <person name="Zhang G."/>
            <person name="Fang X."/>
            <person name="Guo X."/>
            <person name="Li L."/>
            <person name="Luo R."/>
            <person name="Xu F."/>
            <person name="Yang P."/>
            <person name="Zhang L."/>
            <person name="Wang X."/>
            <person name="Qi H."/>
            <person name="Xiong Z."/>
            <person name="Que H."/>
            <person name="Xie Y."/>
            <person name="Holland P.W."/>
            <person name="Paps J."/>
            <person name="Zhu Y."/>
            <person name="Wu F."/>
            <person name="Chen Y."/>
            <person name="Wang J."/>
            <person name="Peng C."/>
            <person name="Meng J."/>
            <person name="Yang L."/>
            <person name="Liu J."/>
            <person name="Wen B."/>
            <person name="Zhang N."/>
            <person name="Huang Z."/>
            <person name="Zhu Q."/>
            <person name="Feng Y."/>
            <person name="Mount A."/>
            <person name="Hedgecock D."/>
            <person name="Xu Z."/>
            <person name="Liu Y."/>
            <person name="Domazet-Loso T."/>
            <person name="Du Y."/>
            <person name="Sun X."/>
            <person name="Zhang S."/>
            <person name="Liu B."/>
            <person name="Cheng P."/>
            <person name="Jiang X."/>
            <person name="Li J."/>
            <person name="Fan D."/>
            <person name="Wang W."/>
            <person name="Fu W."/>
            <person name="Wang T."/>
            <person name="Wang B."/>
            <person name="Zhang J."/>
            <person name="Peng Z."/>
            <person name="Li Y."/>
            <person name="Li N."/>
            <person name="Wang J."/>
            <person name="Chen M."/>
            <person name="He Y."/>
            <person name="Tan F."/>
            <person name="Song X."/>
            <person name="Zheng Q."/>
            <person name="Huang R."/>
            <person name="Yang H."/>
            <person name="Du X."/>
            <person name="Chen L."/>
            <person name="Yang M."/>
            <person name="Gaffney P.M."/>
            <person name="Wang S."/>
            <person name="Luo L."/>
            <person name="She Z."/>
            <person name="Ming Y."/>
            <person name="Huang W."/>
            <person name="Zhang S."/>
            <person name="Huang B."/>
            <person name="Zhang Y."/>
            <person name="Qu T."/>
            <person name="Ni P."/>
            <person name="Miao G."/>
            <person name="Wang J."/>
            <person name="Wang Q."/>
            <person name="Steinberg C.E."/>
            <person name="Wang H."/>
            <person name="Li N."/>
            <person name="Qian L."/>
            <person name="Zhang G."/>
            <person name="Li Y."/>
            <person name="Yang H."/>
            <person name="Liu X."/>
            <person name="Wang J."/>
            <person name="Yin Y."/>
            <person name="Wang J."/>
        </authorList>
    </citation>
    <scope>NUCLEOTIDE SEQUENCE [LARGE SCALE GENOMIC DNA]</scope>
    <source>
        <strain evidence="6">05x7-T-G4-1.051#20</strain>
    </source>
</reference>
<dbReference type="InterPro" id="IPR021893">
    <property type="entry name" value="ZMYM2-like_C"/>
</dbReference>
<evidence type="ECO:0000259" key="4">
    <source>
        <dbReference type="Pfam" id="PF12012"/>
    </source>
</evidence>
<protein>
    <submittedName>
        <fullName evidence="6">Zinc finger MYM-type protein 2</fullName>
    </submittedName>
</protein>
<accession>K1Q1U9</accession>
<sequence length="395" mass="44779">MDGEFDLKFDFDLLAELAPIDEFLVNEIDDITLSQVCETLECENAAFEGLLDLSLTPDSAGCGAMDVDGIKTGAMDVDCKDSASTSSDSRFGQPVSDDEIFKLIKDQENVNTKNNTKWAMNLFEKWRANRRENIPDFKLVTTEQMSFWLGRFVMEARKRDGTEYPPRSIYLILCGLLRYLKDNGVYDKNFLDENNGEFTDFRKLVDARMKSLIDKGFGCSLKQADPILPKDEETLWQKHVFGKESAEQLLHTVFFYACKVFGLRGYDEHHDLQCEQFTIGEDSAGRFIQFSGRATKTYQGGLGHLNLQSKNLRHHSSPGDRCLVDYFELYLGSLGNTGAFYRRPLPPTDEEQIRFGQQVVGVNKLKSFMKTITQKGGLKGNFTNHSGKRTCATQL</sequence>
<feature type="domain" description="ZMYM2-like/QRICH1 C-terminal" evidence="4">
    <location>
        <begin position="231"/>
        <end position="372"/>
    </location>
</feature>
<gene>
    <name evidence="6" type="ORF">CGI_10001426</name>
</gene>
<dbReference type="AlphaFoldDB" id="K1Q1U9"/>
<keyword evidence="2" id="KW-0597">Phosphoprotein</keyword>
<dbReference type="PANTHER" id="PTHR21446:SF13">
    <property type="entry name" value="DUF3504 DOMAIN-CONTAINING PROTEIN"/>
    <property type="match status" value="1"/>
</dbReference>
<organism evidence="6">
    <name type="scientific">Magallana gigas</name>
    <name type="common">Pacific oyster</name>
    <name type="synonym">Crassostrea gigas</name>
    <dbReference type="NCBI Taxonomy" id="29159"/>
    <lineage>
        <taxon>Eukaryota</taxon>
        <taxon>Metazoa</taxon>
        <taxon>Spiralia</taxon>
        <taxon>Lophotrochozoa</taxon>
        <taxon>Mollusca</taxon>
        <taxon>Bivalvia</taxon>
        <taxon>Autobranchia</taxon>
        <taxon>Pteriomorphia</taxon>
        <taxon>Ostreida</taxon>
        <taxon>Ostreoidea</taxon>
        <taxon>Ostreidae</taxon>
        <taxon>Magallana</taxon>
    </lineage>
</organism>
<proteinExistence type="predicted"/>
<dbReference type="OrthoDB" id="10038493at2759"/>
<name>K1Q1U9_MAGGI</name>
<dbReference type="Pfam" id="PF12012">
    <property type="entry name" value="DUF3504"/>
    <property type="match status" value="1"/>
</dbReference>
<feature type="domain" description="QRICH1-like" evidence="5">
    <location>
        <begin position="134"/>
        <end position="200"/>
    </location>
</feature>
<evidence type="ECO:0000256" key="2">
    <source>
        <dbReference type="ARBA" id="ARBA00022553"/>
    </source>
</evidence>
<dbReference type="HOGENOM" id="CLU_048330_0_0_1"/>
<dbReference type="Pfam" id="PF25561">
    <property type="entry name" value="QRICH1"/>
    <property type="match status" value="1"/>
</dbReference>
<evidence type="ECO:0000313" key="6">
    <source>
        <dbReference type="EMBL" id="EKC22820.1"/>
    </source>
</evidence>